<keyword evidence="3" id="KW-1185">Reference proteome</keyword>
<gene>
    <name evidence="2" type="ORF">HER31_05970</name>
</gene>
<dbReference type="InterPro" id="IPR050553">
    <property type="entry name" value="Thioredoxin_ResA/DsbE_sf"/>
</dbReference>
<dbReference type="InterPro" id="IPR013740">
    <property type="entry name" value="Redoxin"/>
</dbReference>
<proteinExistence type="predicted"/>
<reference evidence="2 3" key="1">
    <citation type="submission" date="2020-04" db="EMBL/GenBank/DDBJ databases">
        <title>Ferrimonas sp. S7 isolated from sea water.</title>
        <authorList>
            <person name="Bae S.S."/>
            <person name="Baek K."/>
        </authorList>
    </citation>
    <scope>NUCLEOTIDE SEQUENCE [LARGE SCALE GENOMIC DNA]</scope>
    <source>
        <strain evidence="2 3">S7</strain>
    </source>
</reference>
<evidence type="ECO:0000313" key="3">
    <source>
        <dbReference type="Proteomes" id="UP000501602"/>
    </source>
</evidence>
<feature type="domain" description="Redoxin" evidence="1">
    <location>
        <begin position="49"/>
        <end position="154"/>
    </location>
</feature>
<organism evidence="2 3">
    <name type="scientific">Ferrimonas lipolytica</name>
    <dbReference type="NCBI Taxonomy" id="2724191"/>
    <lineage>
        <taxon>Bacteria</taxon>
        <taxon>Pseudomonadati</taxon>
        <taxon>Pseudomonadota</taxon>
        <taxon>Gammaproteobacteria</taxon>
        <taxon>Alteromonadales</taxon>
        <taxon>Ferrimonadaceae</taxon>
        <taxon>Ferrimonas</taxon>
    </lineage>
</organism>
<dbReference type="GO" id="GO:0016491">
    <property type="term" value="F:oxidoreductase activity"/>
    <property type="evidence" value="ECO:0007669"/>
    <property type="project" value="InterPro"/>
</dbReference>
<dbReference type="Gene3D" id="3.40.30.10">
    <property type="entry name" value="Glutaredoxin"/>
    <property type="match status" value="1"/>
</dbReference>
<dbReference type="KEGG" id="fes:HER31_05970"/>
<dbReference type="InterPro" id="IPR036249">
    <property type="entry name" value="Thioredoxin-like_sf"/>
</dbReference>
<dbReference type="CDD" id="cd02966">
    <property type="entry name" value="TlpA_like_family"/>
    <property type="match status" value="1"/>
</dbReference>
<dbReference type="AlphaFoldDB" id="A0A6H1UBI5"/>
<dbReference type="Pfam" id="PF08534">
    <property type="entry name" value="Redoxin"/>
    <property type="match status" value="1"/>
</dbReference>
<dbReference type="RefSeq" id="WP_168659709.1">
    <property type="nucleotide sequence ID" value="NZ_CP051180.1"/>
</dbReference>
<dbReference type="PANTHER" id="PTHR42852:SF17">
    <property type="entry name" value="THIOREDOXIN-LIKE PROTEIN HI_1115"/>
    <property type="match status" value="1"/>
</dbReference>
<dbReference type="SUPFAM" id="SSF52833">
    <property type="entry name" value="Thioredoxin-like"/>
    <property type="match status" value="1"/>
</dbReference>
<dbReference type="EMBL" id="CP051180">
    <property type="protein sequence ID" value="QIZ76447.1"/>
    <property type="molecule type" value="Genomic_DNA"/>
</dbReference>
<protein>
    <submittedName>
        <fullName evidence="2">TlpA family protein disulfide reductase</fullName>
    </submittedName>
</protein>
<accession>A0A6H1UBI5</accession>
<evidence type="ECO:0000259" key="1">
    <source>
        <dbReference type="Pfam" id="PF08534"/>
    </source>
</evidence>
<sequence>MKAAISLVKTIVSYLIIGLLALWFGGMARGMMMAPVSGAIDTTPLPTLAGQPQQLTSGEPQLIYLFAPWCTICELTSPAVVKWQQQQRNVVAVAASYQHQAEVEAFVATHALDRTTVFLATEQLQQQLDLVAFPTFIIIDSDGSLISKRIGYSPEWLLSLYLNWYGI</sequence>
<dbReference type="Proteomes" id="UP000501602">
    <property type="component" value="Chromosome"/>
</dbReference>
<name>A0A6H1UBI5_9GAMM</name>
<evidence type="ECO:0000313" key="2">
    <source>
        <dbReference type="EMBL" id="QIZ76447.1"/>
    </source>
</evidence>
<dbReference type="PANTHER" id="PTHR42852">
    <property type="entry name" value="THIOL:DISULFIDE INTERCHANGE PROTEIN DSBE"/>
    <property type="match status" value="1"/>
</dbReference>